<gene>
    <name evidence="2" type="ORF">SAMN04515668_0831</name>
</gene>
<dbReference type="OrthoDB" id="5292580at2"/>
<dbReference type="Pfam" id="PF13852">
    <property type="entry name" value="DUF4197"/>
    <property type="match status" value="1"/>
</dbReference>
<reference evidence="3" key="1">
    <citation type="submission" date="2016-10" db="EMBL/GenBank/DDBJ databases">
        <authorList>
            <person name="Varghese N."/>
            <person name="Submissions S."/>
        </authorList>
    </citation>
    <scope>NUCLEOTIDE SEQUENCE [LARGE SCALE GENOMIC DNA]</scope>
    <source>
        <strain evidence="3">OR362-8,ATCC BAA-1266,JCM 13504</strain>
    </source>
</reference>
<evidence type="ECO:0000313" key="2">
    <source>
        <dbReference type="EMBL" id="SFP92075.1"/>
    </source>
</evidence>
<proteinExistence type="predicted"/>
<feature type="signal peptide" evidence="1">
    <location>
        <begin position="1"/>
        <end position="24"/>
    </location>
</feature>
<sequence length="284" mass="29520">MFTRIASALLVAGLLASTAPAAHAQTTAAKKAAAQKAANQKAAAQKAAATKAAATKTAAAKAAADKAAAEKEAAAVPPPAPLTEAQASAGVKEALNKGIIKAVQFASEPDGFNTNDDIHIPFPEDAILMKTTLSKFPGMNTLIATFETQLNRAAEAAAPKAKDIFLNALANISITDALSLVTSSSTDAATQFLRRATEAQLIATFRPDISAAIDQVGAGAAYAKMTNQYNRIPLMTPVQTDLTAYTTQKAVDGLFILLANEESKIRKNPAARTTDILKQVFGRK</sequence>
<evidence type="ECO:0000256" key="1">
    <source>
        <dbReference type="SAM" id="SignalP"/>
    </source>
</evidence>
<dbReference type="AlphaFoldDB" id="A0A1I5U9Z7"/>
<evidence type="ECO:0000313" key="3">
    <source>
        <dbReference type="Proteomes" id="UP000199029"/>
    </source>
</evidence>
<name>A0A1I5U9Z7_HYMAR</name>
<dbReference type="Proteomes" id="UP000199029">
    <property type="component" value="Unassembled WGS sequence"/>
</dbReference>
<organism evidence="2 3">
    <name type="scientific">Hymenobacter arizonensis</name>
    <name type="common">Siccationidurans arizonensis</name>
    <dbReference type="NCBI Taxonomy" id="1227077"/>
    <lineage>
        <taxon>Bacteria</taxon>
        <taxon>Pseudomonadati</taxon>
        <taxon>Bacteroidota</taxon>
        <taxon>Cytophagia</taxon>
        <taxon>Cytophagales</taxon>
        <taxon>Hymenobacteraceae</taxon>
        <taxon>Hymenobacter</taxon>
    </lineage>
</organism>
<evidence type="ECO:0008006" key="4">
    <source>
        <dbReference type="Google" id="ProtNLM"/>
    </source>
</evidence>
<feature type="chain" id="PRO_5011716844" description="DUF4197 domain-containing protein" evidence="1">
    <location>
        <begin position="25"/>
        <end position="284"/>
    </location>
</feature>
<accession>A0A1I5U9Z7</accession>
<dbReference type="RefSeq" id="WP_092669203.1">
    <property type="nucleotide sequence ID" value="NZ_FOXS01000001.1"/>
</dbReference>
<dbReference type="EMBL" id="FOXS01000001">
    <property type="protein sequence ID" value="SFP92075.1"/>
    <property type="molecule type" value="Genomic_DNA"/>
</dbReference>
<dbReference type="InterPro" id="IPR025245">
    <property type="entry name" value="DUF4197"/>
</dbReference>
<keyword evidence="3" id="KW-1185">Reference proteome</keyword>
<keyword evidence="1" id="KW-0732">Signal</keyword>
<protein>
    <recommendedName>
        <fullName evidence="4">DUF4197 domain-containing protein</fullName>
    </recommendedName>
</protein>
<dbReference type="STRING" id="1227077.SAMN04515668_0831"/>